<sequence>MRSDAVHQVLETEVAQARLRRGGEPPRVLDVGGGSGVWAVPLASAGCAVTVVDPSPNALATLQRRASDAGVADRITPLQGDTDALHVVRPEGGADLVLGHGLLEVVDDVAGALREMAAATAPGGAVSVLVANRHAAVLGRALAGRVAEALRLFQDPDGRLDDGTTDPLLRRFDSAGLERSMTEAGLTVELIQGQGVLSDLVPGSVLESGSDALAELERAAAVSSPLREIASRLHAIGRVAG</sequence>
<dbReference type="SUPFAM" id="SSF53335">
    <property type="entry name" value="S-adenosyl-L-methionine-dependent methyltransferases"/>
    <property type="match status" value="1"/>
</dbReference>
<dbReference type="InterPro" id="IPR029063">
    <property type="entry name" value="SAM-dependent_MTases_sf"/>
</dbReference>
<dbReference type="Proteomes" id="UP001500979">
    <property type="component" value="Unassembled WGS sequence"/>
</dbReference>
<dbReference type="PANTHER" id="PTHR43464:SF19">
    <property type="entry name" value="UBIQUINONE BIOSYNTHESIS O-METHYLTRANSFERASE, MITOCHONDRIAL"/>
    <property type="match status" value="1"/>
</dbReference>
<dbReference type="CDD" id="cd02440">
    <property type="entry name" value="AdoMet_MTases"/>
    <property type="match status" value="1"/>
</dbReference>
<proteinExistence type="predicted"/>
<name>A0ABN3V7N1_9PSEU</name>
<gene>
    <name evidence="4" type="ORF">GCM10010470_15380</name>
</gene>
<evidence type="ECO:0000313" key="4">
    <source>
        <dbReference type="EMBL" id="GAA2782315.1"/>
    </source>
</evidence>
<protein>
    <submittedName>
        <fullName evidence="4">Methyltransferase domain-containing protein</fullName>
    </submittedName>
</protein>
<evidence type="ECO:0000256" key="1">
    <source>
        <dbReference type="ARBA" id="ARBA00022603"/>
    </source>
</evidence>
<dbReference type="EMBL" id="BAAAUX010000007">
    <property type="protein sequence ID" value="GAA2782315.1"/>
    <property type="molecule type" value="Genomic_DNA"/>
</dbReference>
<organism evidence="4 5">
    <name type="scientific">Saccharopolyspora taberi</name>
    <dbReference type="NCBI Taxonomy" id="60895"/>
    <lineage>
        <taxon>Bacteria</taxon>
        <taxon>Bacillati</taxon>
        <taxon>Actinomycetota</taxon>
        <taxon>Actinomycetes</taxon>
        <taxon>Pseudonocardiales</taxon>
        <taxon>Pseudonocardiaceae</taxon>
        <taxon>Saccharopolyspora</taxon>
    </lineage>
</organism>
<dbReference type="PANTHER" id="PTHR43464">
    <property type="entry name" value="METHYLTRANSFERASE"/>
    <property type="match status" value="1"/>
</dbReference>
<keyword evidence="1 4" id="KW-0489">Methyltransferase</keyword>
<dbReference type="Gene3D" id="3.40.50.150">
    <property type="entry name" value="Vaccinia Virus protein VP39"/>
    <property type="match status" value="1"/>
</dbReference>
<dbReference type="GO" id="GO:0032259">
    <property type="term" value="P:methylation"/>
    <property type="evidence" value="ECO:0007669"/>
    <property type="project" value="UniProtKB-KW"/>
</dbReference>
<dbReference type="GO" id="GO:0008168">
    <property type="term" value="F:methyltransferase activity"/>
    <property type="evidence" value="ECO:0007669"/>
    <property type="project" value="UniProtKB-KW"/>
</dbReference>
<reference evidence="4 5" key="1">
    <citation type="journal article" date="2019" name="Int. J. Syst. Evol. Microbiol.">
        <title>The Global Catalogue of Microorganisms (GCM) 10K type strain sequencing project: providing services to taxonomists for standard genome sequencing and annotation.</title>
        <authorList>
            <consortium name="The Broad Institute Genomics Platform"/>
            <consortium name="The Broad Institute Genome Sequencing Center for Infectious Disease"/>
            <person name="Wu L."/>
            <person name="Ma J."/>
        </authorList>
    </citation>
    <scope>NUCLEOTIDE SEQUENCE [LARGE SCALE GENOMIC DNA]</scope>
    <source>
        <strain evidence="4 5">JCM 9383</strain>
    </source>
</reference>
<evidence type="ECO:0000256" key="3">
    <source>
        <dbReference type="ARBA" id="ARBA00022691"/>
    </source>
</evidence>
<keyword evidence="5" id="KW-1185">Reference proteome</keyword>
<dbReference type="RefSeq" id="WP_344678755.1">
    <property type="nucleotide sequence ID" value="NZ_BAAAUX010000007.1"/>
</dbReference>
<keyword evidence="3" id="KW-0949">S-adenosyl-L-methionine</keyword>
<keyword evidence="2" id="KW-0808">Transferase</keyword>
<evidence type="ECO:0000313" key="5">
    <source>
        <dbReference type="Proteomes" id="UP001500979"/>
    </source>
</evidence>
<comment type="caution">
    <text evidence="4">The sequence shown here is derived from an EMBL/GenBank/DDBJ whole genome shotgun (WGS) entry which is preliminary data.</text>
</comment>
<accession>A0ABN3V7N1</accession>
<dbReference type="Pfam" id="PF13489">
    <property type="entry name" value="Methyltransf_23"/>
    <property type="match status" value="1"/>
</dbReference>
<evidence type="ECO:0000256" key="2">
    <source>
        <dbReference type="ARBA" id="ARBA00022679"/>
    </source>
</evidence>